<sequence length="55" mass="6580">MPSSKVTRYNREEFAELIAARLHHLEAQQEAQRQYSHLLLVLRGQLNSYLQEKKR</sequence>
<comment type="caution">
    <text evidence="1">The sequence shown here is derived from an EMBL/GenBank/DDBJ whole genome shotgun (WGS) entry which is preliminary data.</text>
</comment>
<evidence type="ECO:0000313" key="1">
    <source>
        <dbReference type="EMBL" id="GAA4384564.1"/>
    </source>
</evidence>
<accession>A0ABP8J4M7</accession>
<reference evidence="2" key="1">
    <citation type="journal article" date="2019" name="Int. J. Syst. Evol. Microbiol.">
        <title>The Global Catalogue of Microorganisms (GCM) 10K type strain sequencing project: providing services to taxonomists for standard genome sequencing and annotation.</title>
        <authorList>
            <consortium name="The Broad Institute Genomics Platform"/>
            <consortium name="The Broad Institute Genome Sequencing Center for Infectious Disease"/>
            <person name="Wu L."/>
            <person name="Ma J."/>
        </authorList>
    </citation>
    <scope>NUCLEOTIDE SEQUENCE [LARGE SCALE GENOMIC DNA]</scope>
    <source>
        <strain evidence="2">JCM 17924</strain>
    </source>
</reference>
<proteinExistence type="predicted"/>
<gene>
    <name evidence="1" type="ORF">GCM10023186_26970</name>
</gene>
<organism evidence="1 2">
    <name type="scientific">Hymenobacter koreensis</name>
    <dbReference type="NCBI Taxonomy" id="1084523"/>
    <lineage>
        <taxon>Bacteria</taxon>
        <taxon>Pseudomonadati</taxon>
        <taxon>Bacteroidota</taxon>
        <taxon>Cytophagia</taxon>
        <taxon>Cytophagales</taxon>
        <taxon>Hymenobacteraceae</taxon>
        <taxon>Hymenobacter</taxon>
    </lineage>
</organism>
<keyword evidence="2" id="KW-1185">Reference proteome</keyword>
<protein>
    <submittedName>
        <fullName evidence="1">Uncharacterized protein</fullName>
    </submittedName>
</protein>
<name>A0ABP8J4M7_9BACT</name>
<evidence type="ECO:0000313" key="2">
    <source>
        <dbReference type="Proteomes" id="UP001500454"/>
    </source>
</evidence>
<dbReference type="Proteomes" id="UP001500454">
    <property type="component" value="Unassembled WGS sequence"/>
</dbReference>
<dbReference type="EMBL" id="BAABHA010000008">
    <property type="protein sequence ID" value="GAA4384564.1"/>
    <property type="molecule type" value="Genomic_DNA"/>
</dbReference>
<dbReference type="RefSeq" id="WP_345225012.1">
    <property type="nucleotide sequence ID" value="NZ_BAABHA010000008.1"/>
</dbReference>